<sequence length="622" mass="69069">MEAAIRLCNFSPTSYSGNMASQFSKDGKYFACLSTDGKLKIWDTVSNSFDQEFTPDFHLTSPCTCLHFIQSDPTANKGASPRKKKRKDSESNYYPNIALGTTSGQLIVYSISKANVECTINGNTNQSINCLSTVDHATVYSGSDQSILVWSLHKRKLLDKWKGGNEKITAILAIPNSDKILTASKNIKMWDVQLKEVLRTFTGHSSDVTFLHYVSPKGKEDAYFITGSKGDRLLNCWNLSDSTSNKNSVASFLMDDTVHTVCIVVANDGSTKMAATIRSGAVHIYQHTLNGKCNKPLKPKTTVQVVSDAGQSKELVKPIRIVGALFRDDETLCVGHGTEVALTFENISVSYHKKVHCLIRKDLRVSKTSKDDQSSKIQTPIISNDVHYLSSHPISVAKTSKRRNDGQMEVPMEKRLENLTINKLDGLQVPKVDNVAQLLMQGLHSKDKSILRTVLCKRDENVIRNTVKRLPIQMLIPLIQELATYVQGKTLSSQIGAIWLKHILQVHAGILISNPELPDLLGSMLGSIESRLTLLTPLNKLKGRLDLLVSQVSRNSTQDTGENEEQALLVFNDKDSSDSDEEDIELENNSESENEWEEDSSDEEPVEENDENTDLESESMSS</sequence>
<dbReference type="PROSITE" id="PS50082">
    <property type="entry name" value="WD_REPEATS_2"/>
    <property type="match status" value="1"/>
</dbReference>
<evidence type="ECO:0000256" key="2">
    <source>
        <dbReference type="ARBA" id="ARBA00023242"/>
    </source>
</evidence>
<evidence type="ECO:0000313" key="8">
    <source>
        <dbReference type="Proteomes" id="UP001162162"/>
    </source>
</evidence>
<gene>
    <name evidence="7" type="ORF">NQ318_022091</name>
</gene>
<keyword evidence="8" id="KW-1185">Reference proteome</keyword>
<comment type="subcellular location">
    <subcellularLocation>
        <location evidence="1">Nucleus</location>
    </subcellularLocation>
</comment>
<evidence type="ECO:0000256" key="4">
    <source>
        <dbReference type="PROSITE-ProRule" id="PRU00221"/>
    </source>
</evidence>
<dbReference type="AlphaFoldDB" id="A0AAV8Z7M2"/>
<dbReference type="EMBL" id="JAPWTK010000013">
    <property type="protein sequence ID" value="KAJ8959403.1"/>
    <property type="molecule type" value="Genomic_DNA"/>
</dbReference>
<feature type="region of interest" description="Disordered" evidence="5">
    <location>
        <begin position="554"/>
        <end position="622"/>
    </location>
</feature>
<organism evidence="7 8">
    <name type="scientific">Aromia moschata</name>
    <dbReference type="NCBI Taxonomy" id="1265417"/>
    <lineage>
        <taxon>Eukaryota</taxon>
        <taxon>Metazoa</taxon>
        <taxon>Ecdysozoa</taxon>
        <taxon>Arthropoda</taxon>
        <taxon>Hexapoda</taxon>
        <taxon>Insecta</taxon>
        <taxon>Pterygota</taxon>
        <taxon>Neoptera</taxon>
        <taxon>Endopterygota</taxon>
        <taxon>Coleoptera</taxon>
        <taxon>Polyphaga</taxon>
        <taxon>Cucujiformia</taxon>
        <taxon>Chrysomeloidea</taxon>
        <taxon>Cerambycidae</taxon>
        <taxon>Cerambycinae</taxon>
        <taxon>Callichromatini</taxon>
        <taxon>Aromia</taxon>
    </lineage>
</organism>
<keyword evidence="4" id="KW-0853">WD repeat</keyword>
<dbReference type="Pfam" id="PF00400">
    <property type="entry name" value="WD40"/>
    <property type="match status" value="2"/>
</dbReference>
<feature type="domain" description="Small-subunit processome Utp12" evidence="6">
    <location>
        <begin position="447"/>
        <end position="549"/>
    </location>
</feature>
<dbReference type="InterPro" id="IPR015943">
    <property type="entry name" value="WD40/YVTN_repeat-like_dom_sf"/>
</dbReference>
<protein>
    <recommendedName>
        <fullName evidence="6">Small-subunit processome Utp12 domain-containing protein</fullName>
    </recommendedName>
</protein>
<dbReference type="SMART" id="SM00320">
    <property type="entry name" value="WD40"/>
    <property type="match status" value="5"/>
</dbReference>
<accession>A0AAV8Z7M2</accession>
<keyword evidence="2" id="KW-0539">Nucleus</keyword>
<evidence type="ECO:0000259" key="6">
    <source>
        <dbReference type="Pfam" id="PF04003"/>
    </source>
</evidence>
<dbReference type="InterPro" id="IPR036322">
    <property type="entry name" value="WD40_repeat_dom_sf"/>
</dbReference>
<proteinExistence type="inferred from homology"/>
<dbReference type="GO" id="GO:0005730">
    <property type="term" value="C:nucleolus"/>
    <property type="evidence" value="ECO:0007669"/>
    <property type="project" value="TreeGrafter"/>
</dbReference>
<dbReference type="InterPro" id="IPR001680">
    <property type="entry name" value="WD40_rpt"/>
</dbReference>
<comment type="caution">
    <text evidence="7">The sequence shown here is derived from an EMBL/GenBank/DDBJ whole genome shotgun (WGS) entry which is preliminary data.</text>
</comment>
<evidence type="ECO:0000256" key="5">
    <source>
        <dbReference type="SAM" id="MobiDB-lite"/>
    </source>
</evidence>
<reference evidence="7" key="1">
    <citation type="journal article" date="2023" name="Insect Mol. Biol.">
        <title>Genome sequencing provides insights into the evolution of gene families encoding plant cell wall-degrading enzymes in longhorned beetles.</title>
        <authorList>
            <person name="Shin N.R."/>
            <person name="Okamura Y."/>
            <person name="Kirsch R."/>
            <person name="Pauchet Y."/>
        </authorList>
    </citation>
    <scope>NUCLEOTIDE SEQUENCE</scope>
    <source>
        <strain evidence="7">AMC_N1</strain>
    </source>
</reference>
<comment type="similarity">
    <text evidence="3">Belongs to the UTP5 family.</text>
</comment>
<feature type="repeat" description="WD" evidence="4">
    <location>
        <begin position="23"/>
        <end position="52"/>
    </location>
</feature>
<dbReference type="PANTHER" id="PTHR44267">
    <property type="entry name" value="WD REPEAT-CONTAINING PROTEIN 43"/>
    <property type="match status" value="1"/>
</dbReference>
<dbReference type="InterPro" id="IPR052414">
    <property type="entry name" value="U3_snoRNA-assoc_WDR"/>
</dbReference>
<dbReference type="Pfam" id="PF19056">
    <property type="entry name" value="WD40_2"/>
    <property type="match status" value="1"/>
</dbReference>
<evidence type="ECO:0000256" key="1">
    <source>
        <dbReference type="ARBA" id="ARBA00004123"/>
    </source>
</evidence>
<name>A0AAV8Z7M2_9CUCU</name>
<evidence type="ECO:0000313" key="7">
    <source>
        <dbReference type="EMBL" id="KAJ8959403.1"/>
    </source>
</evidence>
<dbReference type="Gene3D" id="2.130.10.10">
    <property type="entry name" value="YVTN repeat-like/Quinoprotein amine dehydrogenase"/>
    <property type="match status" value="1"/>
</dbReference>
<evidence type="ECO:0000256" key="3">
    <source>
        <dbReference type="ARBA" id="ARBA00038335"/>
    </source>
</evidence>
<dbReference type="Proteomes" id="UP001162162">
    <property type="component" value="Unassembled WGS sequence"/>
</dbReference>
<feature type="compositionally biased region" description="Acidic residues" evidence="5">
    <location>
        <begin position="578"/>
        <end position="622"/>
    </location>
</feature>
<dbReference type="PANTHER" id="PTHR44267:SF1">
    <property type="entry name" value="WD REPEAT-CONTAINING PROTEIN 43"/>
    <property type="match status" value="1"/>
</dbReference>
<dbReference type="InterPro" id="IPR007148">
    <property type="entry name" value="SSU_processome_Utp12"/>
</dbReference>
<dbReference type="GO" id="GO:0000462">
    <property type="term" value="P:maturation of SSU-rRNA from tricistronic rRNA transcript (SSU-rRNA, 5.8S rRNA, LSU-rRNA)"/>
    <property type="evidence" value="ECO:0007669"/>
    <property type="project" value="TreeGrafter"/>
</dbReference>
<dbReference type="Pfam" id="PF04003">
    <property type="entry name" value="Utp12"/>
    <property type="match status" value="1"/>
</dbReference>
<dbReference type="SUPFAM" id="SSF50978">
    <property type="entry name" value="WD40 repeat-like"/>
    <property type="match status" value="1"/>
</dbReference>